<keyword evidence="9" id="KW-1185">Reference proteome</keyword>
<proteinExistence type="inferred from homology"/>
<comment type="caution">
    <text evidence="8">The sequence shown here is derived from an EMBL/GenBank/DDBJ whole genome shotgun (WGS) entry which is preliminary data.</text>
</comment>
<dbReference type="AlphaFoldDB" id="A0AAJ1PRG7"/>
<evidence type="ECO:0000256" key="2">
    <source>
        <dbReference type="ARBA" id="ARBA00022490"/>
    </source>
</evidence>
<comment type="subcellular location">
    <subcellularLocation>
        <location evidence="7">Cytoplasm</location>
    </subcellularLocation>
</comment>
<keyword evidence="4 7" id="KW-0704">Schiff base</keyword>
<dbReference type="Proteomes" id="UP001224428">
    <property type="component" value="Unassembled WGS sequence"/>
</dbReference>
<evidence type="ECO:0000256" key="3">
    <source>
        <dbReference type="ARBA" id="ARBA00023239"/>
    </source>
</evidence>
<dbReference type="EC" id="4.1.2.4" evidence="7"/>
<dbReference type="CDD" id="cd00959">
    <property type="entry name" value="DeoC"/>
    <property type="match status" value="1"/>
</dbReference>
<dbReference type="InterPro" id="IPR011343">
    <property type="entry name" value="DeoC"/>
</dbReference>
<comment type="function">
    <text evidence="6 7">Catalyzes a reversible aldol reaction between acetaldehyde and D-glyceraldehyde 3-phosphate to generate 2-deoxy-D-ribose 5-phosphate.</text>
</comment>
<organism evidence="8 9">
    <name type="scientific">Mycoplasma phocimorsus</name>
    <dbReference type="NCBI Taxonomy" id="3045839"/>
    <lineage>
        <taxon>Bacteria</taxon>
        <taxon>Bacillati</taxon>
        <taxon>Mycoplasmatota</taxon>
        <taxon>Mollicutes</taxon>
        <taxon>Mycoplasmataceae</taxon>
        <taxon>Mycoplasma</taxon>
    </lineage>
</organism>
<dbReference type="NCBIfam" id="TIGR00126">
    <property type="entry name" value="deoC"/>
    <property type="match status" value="1"/>
</dbReference>
<dbReference type="PIRSF" id="PIRSF001357">
    <property type="entry name" value="DeoC"/>
    <property type="match status" value="1"/>
</dbReference>
<reference evidence="8" key="1">
    <citation type="submission" date="2023-05" db="EMBL/GenBank/DDBJ databases">
        <title>Mycoplasma phocimorsus sp. nov., isolated from Scandinavian patients with seal finger or septic arthritis after contact with seals.</title>
        <authorList>
            <person name="Skafte-Holm A."/>
            <person name="Pedersen T.R."/>
            <person name="Froelund M."/>
            <person name="Stegger M."/>
            <person name="Qvortrup K."/>
            <person name="Michaels D.L."/>
            <person name="Brown D.R."/>
            <person name="Jensen J.S."/>
        </authorList>
    </citation>
    <scope>NUCLEOTIDE SEQUENCE</scope>
    <source>
        <strain evidence="8">M5725</strain>
    </source>
</reference>
<dbReference type="InterPro" id="IPR002915">
    <property type="entry name" value="DeoC/FbaB/LacD_aldolase"/>
</dbReference>
<comment type="similarity">
    <text evidence="1 7">Belongs to the DeoC/FbaB aldolase family. DeoC type 1 subfamily.</text>
</comment>
<comment type="pathway">
    <text evidence="7">Carbohydrate degradation; 2-deoxy-D-ribose 1-phosphate degradation; D-glyceraldehyde 3-phosphate and acetaldehyde from 2-deoxy-alpha-D-ribose 1-phosphate: step 2/2.</text>
</comment>
<evidence type="ECO:0000256" key="1">
    <source>
        <dbReference type="ARBA" id="ARBA00010936"/>
    </source>
</evidence>
<dbReference type="SMART" id="SM01133">
    <property type="entry name" value="DeoC"/>
    <property type="match status" value="1"/>
</dbReference>
<evidence type="ECO:0000256" key="7">
    <source>
        <dbReference type="HAMAP-Rule" id="MF_00114"/>
    </source>
</evidence>
<keyword evidence="2 7" id="KW-0963">Cytoplasm</keyword>
<dbReference type="GO" id="GO:0006018">
    <property type="term" value="P:2-deoxyribose 1-phosphate catabolic process"/>
    <property type="evidence" value="ECO:0007669"/>
    <property type="project" value="UniProtKB-UniRule"/>
</dbReference>
<dbReference type="GO" id="GO:0005737">
    <property type="term" value="C:cytoplasm"/>
    <property type="evidence" value="ECO:0007669"/>
    <property type="project" value="UniProtKB-SubCell"/>
</dbReference>
<dbReference type="Gene3D" id="3.20.20.70">
    <property type="entry name" value="Aldolase class I"/>
    <property type="match status" value="1"/>
</dbReference>
<dbReference type="RefSeq" id="WP_283823548.1">
    <property type="nucleotide sequence ID" value="NZ_JASDAY010000016.1"/>
</dbReference>
<feature type="active site" description="Proton donor/acceptor" evidence="7">
    <location>
        <position position="183"/>
    </location>
</feature>
<evidence type="ECO:0000256" key="6">
    <source>
        <dbReference type="ARBA" id="ARBA00056337"/>
    </source>
</evidence>
<evidence type="ECO:0000256" key="4">
    <source>
        <dbReference type="ARBA" id="ARBA00023270"/>
    </source>
</evidence>
<evidence type="ECO:0000313" key="8">
    <source>
        <dbReference type="EMBL" id="MDJ1645979.1"/>
    </source>
</evidence>
<keyword evidence="3 7" id="KW-0456">Lyase</keyword>
<dbReference type="PANTHER" id="PTHR10889:SF1">
    <property type="entry name" value="DEOXYRIBOSE-PHOSPHATE ALDOLASE"/>
    <property type="match status" value="1"/>
</dbReference>
<protein>
    <recommendedName>
        <fullName evidence="7">Deoxyribose-phosphate aldolase</fullName>
        <shortName evidence="7">DERA</shortName>
        <ecNumber evidence="7">4.1.2.4</ecNumber>
    </recommendedName>
    <alternativeName>
        <fullName evidence="7">2-deoxy-D-ribose 5-phosphate aldolase</fullName>
    </alternativeName>
    <alternativeName>
        <fullName evidence="7">Phosphodeoxyriboaldolase</fullName>
        <shortName evidence="7">Deoxyriboaldolase</shortName>
    </alternativeName>
</protein>
<dbReference type="Pfam" id="PF01791">
    <property type="entry name" value="DeoC"/>
    <property type="match status" value="1"/>
</dbReference>
<dbReference type="FunFam" id="3.20.20.70:FF:000044">
    <property type="entry name" value="Deoxyribose-phosphate aldolase"/>
    <property type="match status" value="1"/>
</dbReference>
<feature type="active site" description="Schiff-base intermediate with acetaldehyde" evidence="7">
    <location>
        <position position="154"/>
    </location>
</feature>
<dbReference type="GO" id="GO:0004139">
    <property type="term" value="F:deoxyribose-phosphate aldolase activity"/>
    <property type="evidence" value="ECO:0007669"/>
    <property type="project" value="UniProtKB-UniRule"/>
</dbReference>
<dbReference type="EMBL" id="JASDDP010000024">
    <property type="protein sequence ID" value="MDJ1645979.1"/>
    <property type="molecule type" value="Genomic_DNA"/>
</dbReference>
<dbReference type="HAMAP" id="MF_00114">
    <property type="entry name" value="DeoC_type1"/>
    <property type="match status" value="1"/>
</dbReference>
<gene>
    <name evidence="7 8" type="primary">deoC</name>
    <name evidence="8" type="ORF">QLQ80_02720</name>
</gene>
<dbReference type="SUPFAM" id="SSF51569">
    <property type="entry name" value="Aldolase"/>
    <property type="match status" value="1"/>
</dbReference>
<dbReference type="InterPro" id="IPR013785">
    <property type="entry name" value="Aldolase_TIM"/>
</dbReference>
<dbReference type="InterPro" id="IPR028581">
    <property type="entry name" value="DeoC_typeI"/>
</dbReference>
<dbReference type="GO" id="GO:0009264">
    <property type="term" value="P:deoxyribonucleotide catabolic process"/>
    <property type="evidence" value="ECO:0007669"/>
    <property type="project" value="UniProtKB-UniRule"/>
</dbReference>
<accession>A0AAJ1PRG7</accession>
<sequence length="223" mass="24575">MTKNEMAQLIDHTYLKPEGTKKEIDKLIAEAKEYNFKTICVNSSWVKYAKSKLEGTQIGITAVVGFPLGASIPQAKAHEAELAIRHGADEIDMVINIGKFKEEDYEYVLNDIKTVKKVMPHNILKVIVETALLTKEEILKVSEIVVKSGAEFIKTSTGFSYRGATLEDIVLMKSVVKDQIQIKAAGGIANANDLIKMYEAGATRFGTSRSISIVEGTESKEGY</sequence>
<name>A0AAJ1PRG7_9MOLU</name>
<comment type="catalytic activity">
    <reaction evidence="5 7">
        <text>2-deoxy-D-ribose 5-phosphate = D-glyceraldehyde 3-phosphate + acetaldehyde</text>
        <dbReference type="Rhea" id="RHEA:12821"/>
        <dbReference type="ChEBI" id="CHEBI:15343"/>
        <dbReference type="ChEBI" id="CHEBI:59776"/>
        <dbReference type="ChEBI" id="CHEBI:62877"/>
        <dbReference type="EC" id="4.1.2.4"/>
    </reaction>
</comment>
<evidence type="ECO:0000256" key="5">
    <source>
        <dbReference type="ARBA" id="ARBA00048791"/>
    </source>
</evidence>
<dbReference type="GO" id="GO:0016052">
    <property type="term" value="P:carbohydrate catabolic process"/>
    <property type="evidence" value="ECO:0007669"/>
    <property type="project" value="TreeGrafter"/>
</dbReference>
<dbReference type="PANTHER" id="PTHR10889">
    <property type="entry name" value="DEOXYRIBOSE-PHOSPHATE ALDOLASE"/>
    <property type="match status" value="1"/>
</dbReference>
<evidence type="ECO:0000313" key="9">
    <source>
        <dbReference type="Proteomes" id="UP001224428"/>
    </source>
</evidence>
<feature type="active site" description="Proton donor/acceptor" evidence="7">
    <location>
        <position position="92"/>
    </location>
</feature>